<dbReference type="Proteomes" id="UP001142610">
    <property type="component" value="Unassembled WGS sequence"/>
</dbReference>
<evidence type="ECO:0000313" key="2">
    <source>
        <dbReference type="EMBL" id="MCQ8185495.1"/>
    </source>
</evidence>
<sequence length="599" mass="66273">MARFYVTNSAPVRRRLEEGWKEAGLRSAPMEGDLYAASAKKRSIEHVNAASEGPDRWLIATGSYGSFEDGWGGEALPQLLRRFDPSAPLKSRSDLFGHYGVAVRQGGSAFVFCDPIASYEIYVAASVSGDFLVATSLSDCMKAPWAGSTIGERQALVAAFHGERGLGWRSTAEGVLSLRGHQYAALTRSERGWRLDLRRAERTEPRRARGRFGDAVEAYAQTTRSMLQVAKRAGRPAVNATGGLDSRLVLAAAKEAGMAGHLLYGKGNSALTNTRRQDRVAAQDLARYLGSELTVMDWSGHHVPHERRRRLLRQRYGFKLPYGGTERIIEAFEGGIDPYPDLQLAGYGPGFTNARIWSWQEPVGVREFAKRYASAYLDVFRSAPAREAYLDHVEEAVGEIAEAAGVPVKGGMITPEAAVALWASTKTSKESFNVQAFNEFCYYLAPHFTSQLQDQLLAVPPEWREGDRFQLTLIAAHDSGILDVPIYSGTRHYVLDRANMTVGLLEGRRDPASLLRRIRTKALETWEARQDRSETIRAELLEALRPLCGDDIDPEKLATKDARAVFRFMTAREMASEESAAREMVPNRPPTEEAAVKTA</sequence>
<name>A0A9X2L9B2_9PROT</name>
<dbReference type="SUPFAM" id="SSF52402">
    <property type="entry name" value="Adenine nucleotide alpha hydrolases-like"/>
    <property type="match status" value="1"/>
</dbReference>
<dbReference type="AlphaFoldDB" id="A0A9X2L9B2"/>
<organism evidence="2 3">
    <name type="scientific">Parvularcula maris</name>
    <dbReference type="NCBI Taxonomy" id="2965077"/>
    <lineage>
        <taxon>Bacteria</taxon>
        <taxon>Pseudomonadati</taxon>
        <taxon>Pseudomonadota</taxon>
        <taxon>Alphaproteobacteria</taxon>
        <taxon>Parvularculales</taxon>
        <taxon>Parvularculaceae</taxon>
        <taxon>Parvularcula</taxon>
    </lineage>
</organism>
<reference evidence="2" key="1">
    <citation type="submission" date="2022-07" db="EMBL/GenBank/DDBJ databases">
        <title>Parvularcula maris sp. nov., an algicidal bacterium isolated from seawater.</title>
        <authorList>
            <person name="Li F."/>
        </authorList>
    </citation>
    <scope>NUCLEOTIDE SEQUENCE</scope>
    <source>
        <strain evidence="2">BGMRC 0090</strain>
    </source>
</reference>
<feature type="region of interest" description="Disordered" evidence="1">
    <location>
        <begin position="577"/>
        <end position="599"/>
    </location>
</feature>
<feature type="compositionally biased region" description="Basic and acidic residues" evidence="1">
    <location>
        <begin position="590"/>
        <end position="599"/>
    </location>
</feature>
<evidence type="ECO:0000313" key="3">
    <source>
        <dbReference type="Proteomes" id="UP001142610"/>
    </source>
</evidence>
<keyword evidence="3" id="KW-1185">Reference proteome</keyword>
<proteinExistence type="predicted"/>
<evidence type="ECO:0000256" key="1">
    <source>
        <dbReference type="SAM" id="MobiDB-lite"/>
    </source>
</evidence>
<dbReference type="Gene3D" id="3.40.50.620">
    <property type="entry name" value="HUPs"/>
    <property type="match status" value="1"/>
</dbReference>
<dbReference type="RefSeq" id="WP_256619381.1">
    <property type="nucleotide sequence ID" value="NZ_JANIBC010000005.1"/>
</dbReference>
<dbReference type="InterPro" id="IPR014729">
    <property type="entry name" value="Rossmann-like_a/b/a_fold"/>
</dbReference>
<comment type="caution">
    <text evidence="2">The sequence shown here is derived from an EMBL/GenBank/DDBJ whole genome shotgun (WGS) entry which is preliminary data.</text>
</comment>
<gene>
    <name evidence="2" type="ORF">NOG11_08810</name>
</gene>
<accession>A0A9X2L9B2</accession>
<dbReference type="EMBL" id="JANIBC010000005">
    <property type="protein sequence ID" value="MCQ8185495.1"/>
    <property type="molecule type" value="Genomic_DNA"/>
</dbReference>
<protein>
    <submittedName>
        <fullName evidence="2">Uncharacterized protein</fullName>
    </submittedName>
</protein>